<sequence length="64" mass="7472">MTKRKDLLSIIRKYAKEQGLELVVKEGGSHTWVWVGEKYATLPRHNEIPNRFAHTILRQLGVEE</sequence>
<evidence type="ECO:0000313" key="1">
    <source>
        <dbReference type="EMBL" id="XBW08241.1"/>
    </source>
</evidence>
<dbReference type="Gene3D" id="3.30.920.30">
    <property type="entry name" value="Hypothetical protein"/>
    <property type="match status" value="1"/>
</dbReference>
<dbReference type="KEGG" id="sapp:SAC06_01395"/>
<accession>A0AAU7V7J0</accession>
<name>A0AAU7V7J0_9ACTO</name>
<dbReference type="RefSeq" id="WP_350258440.1">
    <property type="nucleotide sequence ID" value="NZ_CP138335.1"/>
</dbReference>
<protein>
    <submittedName>
        <fullName evidence="1">Toxin HicA</fullName>
    </submittedName>
</protein>
<reference evidence="1" key="1">
    <citation type="submission" date="2023-11" db="EMBL/GenBank/DDBJ databases">
        <title>Scrofimicrobium hongkongense sp. nov., isolated from a patient with peritonitis.</title>
        <authorList>
            <person name="Lao H.Y."/>
            <person name="Wong A.Y.P."/>
            <person name="Ng T.L."/>
            <person name="Wong R.Y.L."/>
            <person name="Yau M.C.Y."/>
            <person name="Lam J.Y.W."/>
            <person name="Siu G.K.H."/>
        </authorList>
    </citation>
    <scope>NUCLEOTIDE SEQUENCE</scope>
    <source>
        <strain evidence="1">R131</strain>
    </source>
</reference>
<dbReference type="EMBL" id="CP138335">
    <property type="protein sequence ID" value="XBW08241.1"/>
    <property type="molecule type" value="Genomic_DNA"/>
</dbReference>
<organism evidence="1">
    <name type="scientific">Scrofimicrobium appendicitidis</name>
    <dbReference type="NCBI Taxonomy" id="3079930"/>
    <lineage>
        <taxon>Bacteria</taxon>
        <taxon>Bacillati</taxon>
        <taxon>Actinomycetota</taxon>
        <taxon>Actinomycetes</taxon>
        <taxon>Actinomycetales</taxon>
        <taxon>Actinomycetaceae</taxon>
        <taxon>Scrofimicrobium</taxon>
    </lineage>
</organism>
<proteinExistence type="predicted"/>
<gene>
    <name evidence="1" type="ORF">SAC06_01395</name>
</gene>
<dbReference type="InterPro" id="IPR038570">
    <property type="entry name" value="HicA_sf"/>
</dbReference>
<dbReference type="AlphaFoldDB" id="A0AAU7V7J0"/>